<protein>
    <submittedName>
        <fullName evidence="1">Uncharacterized protein</fullName>
    </submittedName>
</protein>
<reference evidence="1 2" key="1">
    <citation type="journal article" date="2015" name="Genome Announc.">
        <title>Draft Genome Sequence of the Terrestrial Cyanobacterium Scytonema millei VB511283, Isolated from Eastern India.</title>
        <authorList>
            <person name="Sen D."/>
            <person name="Chandrababunaidu M.M."/>
            <person name="Singh D."/>
            <person name="Sanghi N."/>
            <person name="Ghorai A."/>
            <person name="Mishra G.P."/>
            <person name="Madduluri M."/>
            <person name="Adhikary S.P."/>
            <person name="Tripathy S."/>
        </authorList>
    </citation>
    <scope>NUCLEOTIDE SEQUENCE [LARGE SCALE GENOMIC DNA]</scope>
    <source>
        <strain evidence="1 2">VB511283</strain>
    </source>
</reference>
<dbReference type="AlphaFoldDB" id="A0A9X5E6C8"/>
<sequence length="46" mass="4987">MIKSASSAANLDLRAPIFTTLSKGIGVDWLQRIILVLVDYVLLSLA</sequence>
<evidence type="ECO:0000313" key="1">
    <source>
        <dbReference type="EMBL" id="NHC35994.1"/>
    </source>
</evidence>
<proteinExistence type="predicted"/>
<keyword evidence="2" id="KW-1185">Reference proteome</keyword>
<comment type="caution">
    <text evidence="1">The sequence shown here is derived from an EMBL/GenBank/DDBJ whole genome shotgun (WGS) entry which is preliminary data.</text>
</comment>
<name>A0A9X5E6C8_9CYAN</name>
<dbReference type="EMBL" id="JTJC03000004">
    <property type="protein sequence ID" value="NHC35994.1"/>
    <property type="molecule type" value="Genomic_DNA"/>
</dbReference>
<organism evidence="1 2">
    <name type="scientific">Scytonema millei VB511283</name>
    <dbReference type="NCBI Taxonomy" id="1245923"/>
    <lineage>
        <taxon>Bacteria</taxon>
        <taxon>Bacillati</taxon>
        <taxon>Cyanobacteriota</taxon>
        <taxon>Cyanophyceae</taxon>
        <taxon>Nostocales</taxon>
        <taxon>Scytonemataceae</taxon>
        <taxon>Scytonema</taxon>
    </lineage>
</organism>
<dbReference type="Proteomes" id="UP000031532">
    <property type="component" value="Unassembled WGS sequence"/>
</dbReference>
<dbReference type="RefSeq" id="WP_165587712.1">
    <property type="nucleotide sequence ID" value="NZ_JTJC03000004.1"/>
</dbReference>
<evidence type="ECO:0000313" key="2">
    <source>
        <dbReference type="Proteomes" id="UP000031532"/>
    </source>
</evidence>
<accession>A0A9X5E6C8</accession>
<gene>
    <name evidence="1" type="ORF">QH73_0015290</name>
</gene>